<comment type="caution">
    <text evidence="2">The sequence shown here is derived from an EMBL/GenBank/DDBJ whole genome shotgun (WGS) entry which is preliminary data.</text>
</comment>
<feature type="transmembrane region" description="Helical" evidence="1">
    <location>
        <begin position="200"/>
        <end position="218"/>
    </location>
</feature>
<feature type="transmembrane region" description="Helical" evidence="1">
    <location>
        <begin position="49"/>
        <end position="68"/>
    </location>
</feature>
<gene>
    <name evidence="2" type="ORF">IDH45_09750</name>
</gene>
<dbReference type="Pfam" id="PF24686">
    <property type="entry name" value="FLQE3_permease"/>
    <property type="match status" value="1"/>
</dbReference>
<reference evidence="2" key="1">
    <citation type="submission" date="2020-09" db="EMBL/GenBank/DDBJ databases">
        <title>A novel bacterium of genus Paenibacillus, isolated from South China Sea.</title>
        <authorList>
            <person name="Huang H."/>
            <person name="Mo K."/>
            <person name="Hu Y."/>
        </authorList>
    </citation>
    <scope>NUCLEOTIDE SEQUENCE</scope>
    <source>
        <strain evidence="2">IB182363</strain>
    </source>
</reference>
<dbReference type="EMBL" id="JACXJA010000010">
    <property type="protein sequence ID" value="MBD2862265.1"/>
    <property type="molecule type" value="Genomic_DNA"/>
</dbReference>
<evidence type="ECO:0000313" key="3">
    <source>
        <dbReference type="Proteomes" id="UP000639396"/>
    </source>
</evidence>
<protein>
    <submittedName>
        <fullName evidence="2">ABC transporter permease</fullName>
    </submittedName>
</protein>
<feature type="transmembrane region" description="Helical" evidence="1">
    <location>
        <begin position="20"/>
        <end position="37"/>
    </location>
</feature>
<dbReference type="RefSeq" id="WP_190926997.1">
    <property type="nucleotide sequence ID" value="NZ_JACXJA010000010.1"/>
</dbReference>
<keyword evidence="1" id="KW-0812">Transmembrane</keyword>
<organism evidence="2 3">
    <name type="scientific">Paenibacillus oceani</name>
    <dbReference type="NCBI Taxonomy" id="2772510"/>
    <lineage>
        <taxon>Bacteria</taxon>
        <taxon>Bacillati</taxon>
        <taxon>Bacillota</taxon>
        <taxon>Bacilli</taxon>
        <taxon>Bacillales</taxon>
        <taxon>Paenibacillaceae</taxon>
        <taxon>Paenibacillus</taxon>
    </lineage>
</organism>
<dbReference type="AlphaFoldDB" id="A0A927GZ50"/>
<feature type="transmembrane region" description="Helical" evidence="1">
    <location>
        <begin position="88"/>
        <end position="107"/>
    </location>
</feature>
<dbReference type="InterPro" id="IPR056926">
    <property type="entry name" value="FLQE3_permease"/>
</dbReference>
<sequence length="237" mass="26190">MRLAAAFRYDVLLQFRHGFYYAYSLVAVAYIVLMQLLPDSYLEKTNILLTFSDPSMLGFFFIGGLVLLEKGQGIHDSLFVTPYTPEEYIWSKTLSLSVLSVATSWIIHASAFGFGTNPVWLLIGVAMTSVFFTFIGLGVAVRVKTLNGFFFLSTFATLLFMLPVLETAGIWSSPLLAVLPTYGSLLLIGAPFSAPSPAQLLYSAVLLLAWIGLAYGWTRKSVYRFLVYKIGEGAEGR</sequence>
<dbReference type="Proteomes" id="UP000639396">
    <property type="component" value="Unassembled WGS sequence"/>
</dbReference>
<keyword evidence="3" id="KW-1185">Reference proteome</keyword>
<name>A0A927GZ50_9BACL</name>
<proteinExistence type="predicted"/>
<feature type="transmembrane region" description="Helical" evidence="1">
    <location>
        <begin position="119"/>
        <end position="143"/>
    </location>
</feature>
<evidence type="ECO:0000313" key="2">
    <source>
        <dbReference type="EMBL" id="MBD2862265.1"/>
    </source>
</evidence>
<evidence type="ECO:0000256" key="1">
    <source>
        <dbReference type="SAM" id="Phobius"/>
    </source>
</evidence>
<keyword evidence="1" id="KW-1133">Transmembrane helix</keyword>
<feature type="transmembrane region" description="Helical" evidence="1">
    <location>
        <begin position="149"/>
        <end position="168"/>
    </location>
</feature>
<keyword evidence="1" id="KW-0472">Membrane</keyword>
<accession>A0A927GZ50</accession>